<evidence type="ECO:0000256" key="1">
    <source>
        <dbReference type="ARBA" id="ARBA00004123"/>
    </source>
</evidence>
<evidence type="ECO:0000256" key="4">
    <source>
        <dbReference type="ARBA" id="ARBA00022771"/>
    </source>
</evidence>
<dbReference type="InterPro" id="IPR036236">
    <property type="entry name" value="Znf_C2H2_sf"/>
</dbReference>
<feature type="domain" description="C2H2-type" evidence="9">
    <location>
        <begin position="346"/>
        <end position="374"/>
    </location>
</feature>
<keyword evidence="3" id="KW-0677">Repeat</keyword>
<dbReference type="Proteomes" id="UP000069940">
    <property type="component" value="Unassembled WGS sequence"/>
</dbReference>
<keyword evidence="4 7" id="KW-0863">Zinc-finger</keyword>
<dbReference type="InterPro" id="IPR013087">
    <property type="entry name" value="Znf_C2H2_type"/>
</dbReference>
<keyword evidence="11" id="KW-1185">Reference proteome</keyword>
<keyword evidence="2" id="KW-0479">Metal-binding</keyword>
<dbReference type="PROSITE" id="PS00028">
    <property type="entry name" value="ZINC_FINGER_C2H2_1"/>
    <property type="match status" value="4"/>
</dbReference>
<evidence type="ECO:0000256" key="2">
    <source>
        <dbReference type="ARBA" id="ARBA00022723"/>
    </source>
</evidence>
<evidence type="ECO:0000256" key="3">
    <source>
        <dbReference type="ARBA" id="ARBA00022737"/>
    </source>
</evidence>
<dbReference type="GeneID" id="109429950"/>
<evidence type="ECO:0000256" key="5">
    <source>
        <dbReference type="ARBA" id="ARBA00022833"/>
    </source>
</evidence>
<feature type="domain" description="C2H2-type" evidence="9">
    <location>
        <begin position="307"/>
        <end position="334"/>
    </location>
</feature>
<feature type="compositionally biased region" description="Basic residues" evidence="8">
    <location>
        <begin position="194"/>
        <end position="204"/>
    </location>
</feature>
<evidence type="ECO:0000256" key="8">
    <source>
        <dbReference type="SAM" id="MobiDB-lite"/>
    </source>
</evidence>
<sequence length="440" mass="48973">MMDPSNGNTLEVPHSDPTAYCRLCLSLTSYRVLTSSQSELVPVIWKQLRVQLDELEGDFPCAVCAVCVEKLEELAESNRDGLLEEWHDAGLLEYRESCQSVDTVVRSSRLVEGNPGDNNLEAGETVVLPFQRLNDGRYRCNECPHVVFAEISACIGHYHENHQNSSMTQFSVKKFSCSQCTDEFGTAEELSAHQKTHLAPKPSKRVYGEATSSTTPPSMVNGNGNKMPSLKCINCTEIFEDVDELISHRVTAHALVLSKKTVLPKSKPITRKNFIISPASTTCKACQIKYADKRALYMHINTVHAQNLCYVCDRSFPSASKLVKHQSFHRNLSEIVNPFLQGKHSYHCKVCFEKFRTEADIRLHFETKHANDSGTERSPIAFGNGTIGNAPSSLSLASGLRITCTQCLTAFSSEALLERHQQQECGVTYTMAQSDVVEID</sequence>
<dbReference type="RefSeq" id="XP_019561491.3">
    <property type="nucleotide sequence ID" value="XM_019705946.3"/>
</dbReference>
<reference evidence="10" key="2">
    <citation type="submission" date="2025-05" db="UniProtKB">
        <authorList>
            <consortium name="EnsemblMetazoa"/>
        </authorList>
    </citation>
    <scope>IDENTIFICATION</scope>
    <source>
        <strain evidence="10">Foshan</strain>
    </source>
</reference>
<dbReference type="InterPro" id="IPR050888">
    <property type="entry name" value="ZnF_C2H2-type_TF"/>
</dbReference>
<keyword evidence="5" id="KW-0862">Zinc</keyword>
<accession>A0ABM1ZGY1</accession>
<proteinExistence type="predicted"/>
<feature type="region of interest" description="Disordered" evidence="8">
    <location>
        <begin position="191"/>
        <end position="221"/>
    </location>
</feature>
<evidence type="ECO:0000256" key="6">
    <source>
        <dbReference type="ARBA" id="ARBA00023242"/>
    </source>
</evidence>
<feature type="domain" description="C2H2-type" evidence="9">
    <location>
        <begin position="175"/>
        <end position="202"/>
    </location>
</feature>
<dbReference type="EnsemblMetazoa" id="AALFPA23_018383.R26974">
    <property type="protein sequence ID" value="AALFPA23_018383.P26974"/>
    <property type="gene ID" value="AALFPA23_018383"/>
</dbReference>
<evidence type="ECO:0000313" key="10">
    <source>
        <dbReference type="EnsemblMetazoa" id="AALFPA23_018383.P26974"/>
    </source>
</evidence>
<dbReference type="Gene3D" id="3.30.160.60">
    <property type="entry name" value="Classic Zinc Finger"/>
    <property type="match status" value="3"/>
</dbReference>
<name>A0ABM1ZGY1_AEDAL</name>
<dbReference type="Pfam" id="PF00096">
    <property type="entry name" value="zf-C2H2"/>
    <property type="match status" value="1"/>
</dbReference>
<comment type="subcellular location">
    <subcellularLocation>
        <location evidence="1">Nucleus</location>
    </subcellularLocation>
</comment>
<reference evidence="11" key="1">
    <citation type="journal article" date="2015" name="Proc. Natl. Acad. Sci. U.S.A.">
        <title>Genome sequence of the Asian Tiger mosquito, Aedes albopictus, reveals insights into its biology, genetics, and evolution.</title>
        <authorList>
            <person name="Chen X.G."/>
            <person name="Jiang X."/>
            <person name="Gu J."/>
            <person name="Xu M."/>
            <person name="Wu Y."/>
            <person name="Deng Y."/>
            <person name="Zhang C."/>
            <person name="Bonizzoni M."/>
            <person name="Dermauw W."/>
            <person name="Vontas J."/>
            <person name="Armbruster P."/>
            <person name="Huang X."/>
            <person name="Yang Y."/>
            <person name="Zhang H."/>
            <person name="He W."/>
            <person name="Peng H."/>
            <person name="Liu Y."/>
            <person name="Wu K."/>
            <person name="Chen J."/>
            <person name="Lirakis M."/>
            <person name="Topalis P."/>
            <person name="Van Leeuwen T."/>
            <person name="Hall A.B."/>
            <person name="Jiang X."/>
            <person name="Thorpe C."/>
            <person name="Mueller R.L."/>
            <person name="Sun C."/>
            <person name="Waterhouse R.M."/>
            <person name="Yan G."/>
            <person name="Tu Z.J."/>
            <person name="Fang X."/>
            <person name="James A.A."/>
        </authorList>
    </citation>
    <scope>NUCLEOTIDE SEQUENCE [LARGE SCALE GENOMIC DNA]</scope>
    <source>
        <strain evidence="11">Foshan</strain>
    </source>
</reference>
<dbReference type="PROSITE" id="PS50157">
    <property type="entry name" value="ZINC_FINGER_C2H2_2"/>
    <property type="match status" value="3"/>
</dbReference>
<dbReference type="SUPFAM" id="SSF57667">
    <property type="entry name" value="beta-beta-alpha zinc fingers"/>
    <property type="match status" value="1"/>
</dbReference>
<keyword evidence="6" id="KW-0539">Nucleus</keyword>
<feature type="compositionally biased region" description="Polar residues" evidence="8">
    <location>
        <begin position="210"/>
        <end position="221"/>
    </location>
</feature>
<evidence type="ECO:0000313" key="11">
    <source>
        <dbReference type="Proteomes" id="UP000069940"/>
    </source>
</evidence>
<protein>
    <recommendedName>
        <fullName evidence="9">C2H2-type domain-containing protein</fullName>
    </recommendedName>
</protein>
<organism evidence="10 11">
    <name type="scientific">Aedes albopictus</name>
    <name type="common">Asian tiger mosquito</name>
    <name type="synonym">Stegomyia albopicta</name>
    <dbReference type="NCBI Taxonomy" id="7160"/>
    <lineage>
        <taxon>Eukaryota</taxon>
        <taxon>Metazoa</taxon>
        <taxon>Ecdysozoa</taxon>
        <taxon>Arthropoda</taxon>
        <taxon>Hexapoda</taxon>
        <taxon>Insecta</taxon>
        <taxon>Pterygota</taxon>
        <taxon>Neoptera</taxon>
        <taxon>Endopterygota</taxon>
        <taxon>Diptera</taxon>
        <taxon>Nematocera</taxon>
        <taxon>Culicoidea</taxon>
        <taxon>Culicidae</taxon>
        <taxon>Culicinae</taxon>
        <taxon>Aedini</taxon>
        <taxon>Aedes</taxon>
        <taxon>Stegomyia</taxon>
    </lineage>
</organism>
<evidence type="ECO:0000259" key="9">
    <source>
        <dbReference type="PROSITE" id="PS50157"/>
    </source>
</evidence>
<dbReference type="PANTHER" id="PTHR24406">
    <property type="entry name" value="TRANSCRIPTIONAL REPRESSOR CTCFL-RELATED"/>
    <property type="match status" value="1"/>
</dbReference>
<dbReference type="SMART" id="SM00355">
    <property type="entry name" value="ZnF_C2H2"/>
    <property type="match status" value="7"/>
</dbReference>
<evidence type="ECO:0000256" key="7">
    <source>
        <dbReference type="PROSITE-ProRule" id="PRU00042"/>
    </source>
</evidence>